<feature type="signal peptide" evidence="2">
    <location>
        <begin position="1"/>
        <end position="22"/>
    </location>
</feature>
<evidence type="ECO:0000256" key="1">
    <source>
        <dbReference type="SAM" id="Phobius"/>
    </source>
</evidence>
<keyword evidence="1" id="KW-0472">Membrane</keyword>
<feature type="chain" id="PRO_5041132429" description="Mid2 domain-containing protein" evidence="2">
    <location>
        <begin position="23"/>
        <end position="221"/>
    </location>
</feature>
<evidence type="ECO:0000256" key="2">
    <source>
        <dbReference type="SAM" id="SignalP"/>
    </source>
</evidence>
<keyword evidence="1" id="KW-1133">Transmembrane helix</keyword>
<proteinExistence type="predicted"/>
<reference evidence="4 5" key="1">
    <citation type="submission" date="2019-06" db="EMBL/GenBank/DDBJ databases">
        <authorList>
            <person name="Palmer J.M."/>
        </authorList>
    </citation>
    <scope>NUCLEOTIDE SEQUENCE</scope>
    <source>
        <strain evidence="4">TWF679</strain>
        <strain evidence="3 5">TWF788</strain>
    </source>
</reference>
<keyword evidence="2" id="KW-0732">Signal</keyword>
<dbReference type="OrthoDB" id="5401928at2759"/>
<protein>
    <recommendedName>
        <fullName evidence="7">Mid2 domain-containing protein</fullName>
    </recommendedName>
</protein>
<evidence type="ECO:0000313" key="6">
    <source>
        <dbReference type="Proteomes" id="UP000614610"/>
    </source>
</evidence>
<evidence type="ECO:0000313" key="3">
    <source>
        <dbReference type="EMBL" id="KAF3187615.1"/>
    </source>
</evidence>
<feature type="transmembrane region" description="Helical" evidence="1">
    <location>
        <begin position="178"/>
        <end position="199"/>
    </location>
</feature>
<keyword evidence="1" id="KW-0812">Transmembrane</keyword>
<comment type="caution">
    <text evidence="4">The sequence shown here is derived from an EMBL/GenBank/DDBJ whole genome shotgun (WGS) entry which is preliminary data.</text>
</comment>
<organism evidence="4 6">
    <name type="scientific">Orbilia oligospora</name>
    <name type="common">Nematode-trapping fungus</name>
    <name type="synonym">Arthrobotrys oligospora</name>
    <dbReference type="NCBI Taxonomy" id="2813651"/>
    <lineage>
        <taxon>Eukaryota</taxon>
        <taxon>Fungi</taxon>
        <taxon>Dikarya</taxon>
        <taxon>Ascomycota</taxon>
        <taxon>Pezizomycotina</taxon>
        <taxon>Orbiliomycetes</taxon>
        <taxon>Orbiliales</taxon>
        <taxon>Orbiliaceae</taxon>
        <taxon>Orbilia</taxon>
    </lineage>
</organism>
<name>A0A6G1M2J0_ORBOL</name>
<sequence>MLAILFSFLLATLTLPCIRVVAQQAIPDRESVKFGEASDFGAIRDCGVCCFERRLGCYMGAEITRASCISKSCSAVSGDVSVALSVFGGYCDRYVAAGVDAGTTPTDGGEVSRETSTVTETRTIPLSTLTTTLEIATVRVAATTITVKPEERLPGSQPSDTVTVTVESSGGLSESAKIGLGVGLGIGIPIFAVSAFLAYRFTRALTAPPEMPQPIQGSYIG</sequence>
<dbReference type="Proteomes" id="UP000614610">
    <property type="component" value="Unassembled WGS sequence"/>
</dbReference>
<accession>A0A6G1M2J0</accession>
<dbReference type="AlphaFoldDB" id="A0A6G1M2J0"/>
<gene>
    <name evidence="4" type="ORF">TWF679_006910</name>
    <name evidence="3" type="ORF">TWF788_001836</name>
</gene>
<dbReference type="Proteomes" id="UP000479691">
    <property type="component" value="Unassembled WGS sequence"/>
</dbReference>
<dbReference type="EMBL" id="WIWT01000039">
    <property type="protein sequence ID" value="KAF3210161.1"/>
    <property type="molecule type" value="Genomic_DNA"/>
</dbReference>
<evidence type="ECO:0008006" key="7">
    <source>
        <dbReference type="Google" id="ProtNLM"/>
    </source>
</evidence>
<evidence type="ECO:0000313" key="5">
    <source>
        <dbReference type="Proteomes" id="UP000479691"/>
    </source>
</evidence>
<evidence type="ECO:0000313" key="4">
    <source>
        <dbReference type="EMBL" id="KAF3210161.1"/>
    </source>
</evidence>
<dbReference type="EMBL" id="JAABOE010000013">
    <property type="protein sequence ID" value="KAF3187615.1"/>
    <property type="molecule type" value="Genomic_DNA"/>
</dbReference>